<organism evidence="4">
    <name type="scientific">Heliothis virescens</name>
    <name type="common">Tobacco budworm moth</name>
    <dbReference type="NCBI Taxonomy" id="7102"/>
    <lineage>
        <taxon>Eukaryota</taxon>
        <taxon>Metazoa</taxon>
        <taxon>Ecdysozoa</taxon>
        <taxon>Arthropoda</taxon>
        <taxon>Hexapoda</taxon>
        <taxon>Insecta</taxon>
        <taxon>Pterygota</taxon>
        <taxon>Neoptera</taxon>
        <taxon>Endopterygota</taxon>
        <taxon>Lepidoptera</taxon>
        <taxon>Glossata</taxon>
        <taxon>Ditrysia</taxon>
        <taxon>Noctuoidea</taxon>
        <taxon>Noctuidae</taxon>
        <taxon>Heliothinae</taxon>
        <taxon>Heliothis</taxon>
    </lineage>
</organism>
<dbReference type="PANTHER" id="PTHR33198:SF19">
    <property type="entry name" value="CCHC-TYPE DOMAIN-CONTAINING PROTEIN"/>
    <property type="match status" value="1"/>
</dbReference>
<reference evidence="4" key="1">
    <citation type="submission" date="2017-09" db="EMBL/GenBank/DDBJ databases">
        <title>Contemporary evolution of a Lepidopteran species, Heliothis virescens, in response to modern agricultural practices.</title>
        <authorList>
            <person name="Fritz M.L."/>
            <person name="Deyonke A.M."/>
            <person name="Papanicolaou A."/>
            <person name="Micinski S."/>
            <person name="Westbrook J."/>
            <person name="Gould F."/>
        </authorList>
    </citation>
    <scope>NUCLEOTIDE SEQUENCE [LARGE SCALE GENOMIC DNA]</scope>
    <source>
        <strain evidence="4">HvINT-</strain>
        <tissue evidence="4">Whole body</tissue>
    </source>
</reference>
<keyword evidence="1" id="KW-0862">Zinc</keyword>
<accession>A0A2A4J6F2</accession>
<feature type="domain" description="CCHC-type" evidence="3">
    <location>
        <begin position="307"/>
        <end position="321"/>
    </location>
</feature>
<feature type="region of interest" description="Disordered" evidence="2">
    <location>
        <begin position="249"/>
        <end position="283"/>
    </location>
</feature>
<sequence>MVTSSFISIAIIYPEFPTIPQISQWRRGYTNYTRALFIEKNKKAVKMSIGKISEFKVQSDDWSLYVERLENYFLVNNVKSELRVATLITVMGAESYELLVNLCTPHKPSTKTFEQITAIMEKHLKPKPSILAERFKFRQRKQKEGENIADYLAALKKLSKTCELGLWLEESIRDQFVCGISSEVIRQRLFAEDKLDYAKAYSMAVSMEAAEKNAAAVVGSTATDSAVECLAVTSTRQSAGRRAAVARREDRPVLQSEQRRAGWRGSRLAKRASAAPAPGERVRQHQQCGACGSSHDTEGCKFTRYVCRVCNKQGHLQRMCPLEMSHHHVEDVRNVDISSDSEGSDEENKCGQ</sequence>
<evidence type="ECO:0000256" key="1">
    <source>
        <dbReference type="PROSITE-ProRule" id="PRU00047"/>
    </source>
</evidence>
<dbReference type="GO" id="GO:0008270">
    <property type="term" value="F:zinc ion binding"/>
    <property type="evidence" value="ECO:0007669"/>
    <property type="project" value="UniProtKB-KW"/>
</dbReference>
<proteinExistence type="predicted"/>
<name>A0A2A4J6F2_HELVI</name>
<protein>
    <recommendedName>
        <fullName evidence="3">CCHC-type domain-containing protein</fullName>
    </recommendedName>
</protein>
<gene>
    <name evidence="4" type="ORF">B5V51_6273</name>
</gene>
<feature type="compositionally biased region" description="Basic and acidic residues" evidence="2">
    <location>
        <begin position="249"/>
        <end position="260"/>
    </location>
</feature>
<dbReference type="GO" id="GO:0003676">
    <property type="term" value="F:nucleic acid binding"/>
    <property type="evidence" value="ECO:0007669"/>
    <property type="project" value="InterPro"/>
</dbReference>
<dbReference type="STRING" id="7102.A0A2A4J6F2"/>
<dbReference type="AlphaFoldDB" id="A0A2A4J6F2"/>
<keyword evidence="1" id="KW-0479">Metal-binding</keyword>
<comment type="caution">
    <text evidence="4">The sequence shown here is derived from an EMBL/GenBank/DDBJ whole genome shotgun (WGS) entry which is preliminary data.</text>
</comment>
<dbReference type="PROSITE" id="PS50158">
    <property type="entry name" value="ZF_CCHC"/>
    <property type="match status" value="1"/>
</dbReference>
<dbReference type="InterPro" id="IPR001878">
    <property type="entry name" value="Znf_CCHC"/>
</dbReference>
<keyword evidence="1" id="KW-0863">Zinc-finger</keyword>
<evidence type="ECO:0000313" key="4">
    <source>
        <dbReference type="EMBL" id="PCG67531.1"/>
    </source>
</evidence>
<dbReference type="EMBL" id="NWSH01002788">
    <property type="protein sequence ID" value="PCG67531.1"/>
    <property type="molecule type" value="Genomic_DNA"/>
</dbReference>
<evidence type="ECO:0000256" key="2">
    <source>
        <dbReference type="SAM" id="MobiDB-lite"/>
    </source>
</evidence>
<evidence type="ECO:0000259" key="3">
    <source>
        <dbReference type="PROSITE" id="PS50158"/>
    </source>
</evidence>
<feature type="region of interest" description="Disordered" evidence="2">
    <location>
        <begin position="331"/>
        <end position="352"/>
    </location>
</feature>
<dbReference type="PANTHER" id="PTHR33198">
    <property type="entry name" value="ANK_REP_REGION DOMAIN-CONTAINING PROTEIN-RELATED"/>
    <property type="match status" value="1"/>
</dbReference>